<organism evidence="3 4">
    <name type="scientific">Hominiventricola filiformis</name>
    <dbReference type="NCBI Taxonomy" id="2885352"/>
    <lineage>
        <taxon>Bacteria</taxon>
        <taxon>Bacillati</taxon>
        <taxon>Bacillota</taxon>
        <taxon>Clostridia</taxon>
        <taxon>Lachnospirales</taxon>
        <taxon>Lachnospiraceae</taxon>
        <taxon>Hominiventricola</taxon>
    </lineage>
</organism>
<dbReference type="GO" id="GO:0006753">
    <property type="term" value="P:nucleoside phosphate metabolic process"/>
    <property type="evidence" value="ECO:0007669"/>
    <property type="project" value="TreeGrafter"/>
</dbReference>
<dbReference type="CDD" id="cd03424">
    <property type="entry name" value="NUDIX_ADPRase_Nudt5_UGPPase_Nudt14"/>
    <property type="match status" value="1"/>
</dbReference>
<dbReference type="PANTHER" id="PTHR11839">
    <property type="entry name" value="UDP/ADP-SUGAR PYROPHOSPHATASE"/>
    <property type="match status" value="1"/>
</dbReference>
<dbReference type="PRINTS" id="PR00502">
    <property type="entry name" value="NUDIXFAMILY"/>
</dbReference>
<dbReference type="InterPro" id="IPR020476">
    <property type="entry name" value="Nudix_hydrolase"/>
</dbReference>
<evidence type="ECO:0000259" key="2">
    <source>
        <dbReference type="PROSITE" id="PS51462"/>
    </source>
</evidence>
<evidence type="ECO:0000313" key="4">
    <source>
        <dbReference type="Proteomes" id="UP001198220"/>
    </source>
</evidence>
<dbReference type="SUPFAM" id="SSF55811">
    <property type="entry name" value="Nudix"/>
    <property type="match status" value="1"/>
</dbReference>
<accession>A0AAE3A900</accession>
<dbReference type="InterPro" id="IPR000086">
    <property type="entry name" value="NUDIX_hydrolase_dom"/>
</dbReference>
<keyword evidence="4" id="KW-1185">Reference proteome</keyword>
<comment type="caution">
    <text evidence="3">The sequence shown here is derived from an EMBL/GenBank/DDBJ whole genome shotgun (WGS) entry which is preliminary data.</text>
</comment>
<dbReference type="GO" id="GO:0016787">
    <property type="term" value="F:hydrolase activity"/>
    <property type="evidence" value="ECO:0007669"/>
    <property type="project" value="UniProtKB-KW"/>
</dbReference>
<keyword evidence="1 3" id="KW-0378">Hydrolase</keyword>
<dbReference type="RefSeq" id="WP_118769554.1">
    <property type="nucleotide sequence ID" value="NZ_JAJEPS010000004.1"/>
</dbReference>
<proteinExistence type="predicted"/>
<evidence type="ECO:0000256" key="1">
    <source>
        <dbReference type="ARBA" id="ARBA00022801"/>
    </source>
</evidence>
<dbReference type="Pfam" id="PF00293">
    <property type="entry name" value="NUDIX"/>
    <property type="match status" value="1"/>
</dbReference>
<dbReference type="GO" id="GO:0019693">
    <property type="term" value="P:ribose phosphate metabolic process"/>
    <property type="evidence" value="ECO:0007669"/>
    <property type="project" value="TreeGrafter"/>
</dbReference>
<sequence>MEKHDHILSVEKKTDNRFLNMYDLQYENKVGGQGIYHIASRGASIEELKLKTHKNKPDGVIIYALYGPKRDKVVMVRQYRFSVDDYVYEFPAGLVDAGETYGQAGARELKEETGLDFTPVKADEMYSKPLFTTIGMTDESCATVYGYASGKISKEGLEDNEDLEVIIADRKEVRRILKEENVSINCGYLLMHFLCHTTEDPFYFLR</sequence>
<dbReference type="PANTHER" id="PTHR11839:SF1">
    <property type="entry name" value="ADP-SUGAR PYROPHOSPHATASE"/>
    <property type="match status" value="1"/>
</dbReference>
<feature type="domain" description="Nudix hydrolase" evidence="2">
    <location>
        <begin position="53"/>
        <end position="190"/>
    </location>
</feature>
<evidence type="ECO:0000313" key="3">
    <source>
        <dbReference type="EMBL" id="MCC2125648.1"/>
    </source>
</evidence>
<dbReference type="Proteomes" id="UP001198220">
    <property type="component" value="Unassembled WGS sequence"/>
</dbReference>
<reference evidence="3 4" key="1">
    <citation type="submission" date="2021-10" db="EMBL/GenBank/DDBJ databases">
        <title>Anaerobic single-cell dispensing facilitates the cultivation of human gut bacteria.</title>
        <authorList>
            <person name="Afrizal A."/>
        </authorList>
    </citation>
    <scope>NUCLEOTIDE SEQUENCE [LARGE SCALE GENOMIC DNA]</scope>
    <source>
        <strain evidence="3 4">CLA-AA-H276</strain>
    </source>
</reference>
<dbReference type="Gene3D" id="3.90.79.10">
    <property type="entry name" value="Nucleoside Triphosphate Pyrophosphohydrolase"/>
    <property type="match status" value="1"/>
</dbReference>
<gene>
    <name evidence="3" type="ORF">LKD36_05575</name>
</gene>
<name>A0AAE3A900_9FIRM</name>
<dbReference type="AlphaFoldDB" id="A0AAE3A900"/>
<protein>
    <submittedName>
        <fullName evidence="3">NUDIX hydrolase</fullName>
    </submittedName>
</protein>
<dbReference type="EMBL" id="JAJEPS010000004">
    <property type="protein sequence ID" value="MCC2125648.1"/>
    <property type="molecule type" value="Genomic_DNA"/>
</dbReference>
<dbReference type="PROSITE" id="PS51462">
    <property type="entry name" value="NUDIX"/>
    <property type="match status" value="1"/>
</dbReference>
<dbReference type="InterPro" id="IPR015797">
    <property type="entry name" value="NUDIX_hydrolase-like_dom_sf"/>
</dbReference>